<keyword evidence="1" id="KW-1133">Transmembrane helix</keyword>
<keyword evidence="1" id="KW-0472">Membrane</keyword>
<evidence type="ECO:0008006" key="4">
    <source>
        <dbReference type="Google" id="ProtNLM"/>
    </source>
</evidence>
<accession>A0A506USG4</accession>
<protein>
    <recommendedName>
        <fullName evidence="4">Transmembrane protein</fullName>
    </recommendedName>
</protein>
<evidence type="ECO:0000313" key="2">
    <source>
        <dbReference type="EMBL" id="TPW36033.1"/>
    </source>
</evidence>
<evidence type="ECO:0000313" key="3">
    <source>
        <dbReference type="Proteomes" id="UP000315037"/>
    </source>
</evidence>
<comment type="caution">
    <text evidence="2">The sequence shown here is derived from an EMBL/GenBank/DDBJ whole genome shotgun (WGS) entry which is preliminary data.</text>
</comment>
<reference evidence="2 3" key="1">
    <citation type="submission" date="2019-03" db="EMBL/GenBank/DDBJ databases">
        <title>The complete genome sequence of Neokomagataea sp. Jb2 NBRC113641.</title>
        <authorList>
            <person name="Chua K.-O."/>
            <person name="Chan K.-G."/>
            <person name="See-Too W.-S."/>
        </authorList>
    </citation>
    <scope>NUCLEOTIDE SEQUENCE [LARGE SCALE GENOMIC DNA]</scope>
    <source>
        <strain evidence="2 3">Jb2</strain>
    </source>
</reference>
<proteinExistence type="predicted"/>
<keyword evidence="3" id="KW-1185">Reference proteome</keyword>
<keyword evidence="1" id="KW-0812">Transmembrane</keyword>
<evidence type="ECO:0000256" key="1">
    <source>
        <dbReference type="SAM" id="Phobius"/>
    </source>
</evidence>
<sequence length="109" mass="11859">MWEHFCLGLATCATLASSFFSGWSAKLWWDASRIRLGTLVETCGKPHVKLQQVSVEDAFNQLDQALTNLNEIVKVLSQSNRTNGRAALCGMGGTLFAALALLLNFAAKL</sequence>
<name>A0A506USG4_9PROT</name>
<gene>
    <name evidence="2" type="ORF">E3202_03800</name>
</gene>
<organism evidence="2 3">
    <name type="scientific">Oecophyllibacter saccharovorans</name>
    <dbReference type="NCBI Taxonomy" id="2558360"/>
    <lineage>
        <taxon>Bacteria</taxon>
        <taxon>Pseudomonadati</taxon>
        <taxon>Pseudomonadota</taxon>
        <taxon>Alphaproteobacteria</taxon>
        <taxon>Acetobacterales</taxon>
        <taxon>Acetobacteraceae</taxon>
        <taxon>Oecophyllibacter</taxon>
    </lineage>
</organism>
<dbReference type="Proteomes" id="UP000315037">
    <property type="component" value="Unassembled WGS sequence"/>
</dbReference>
<feature type="transmembrane region" description="Helical" evidence="1">
    <location>
        <begin position="85"/>
        <end position="107"/>
    </location>
</feature>
<dbReference type="OrthoDB" id="7275418at2"/>
<dbReference type="RefSeq" id="WP_141451017.1">
    <property type="nucleotide sequence ID" value="NZ_CP038143.1"/>
</dbReference>
<dbReference type="EMBL" id="SORZ01000001">
    <property type="protein sequence ID" value="TPW36033.1"/>
    <property type="molecule type" value="Genomic_DNA"/>
</dbReference>
<dbReference type="AlphaFoldDB" id="A0A506USG4"/>